<gene>
    <name evidence="2" type="ORF">LV75_003916</name>
</gene>
<accession>A0ABT1IFH8</accession>
<evidence type="ECO:0000259" key="1">
    <source>
        <dbReference type="PROSITE" id="PS51674"/>
    </source>
</evidence>
<keyword evidence="3" id="KW-1185">Reference proteome</keyword>
<dbReference type="PROSITE" id="PS51674">
    <property type="entry name" value="4FE4S_WBL"/>
    <property type="match status" value="1"/>
</dbReference>
<feature type="domain" description="4Fe-4S Wbl-type" evidence="1">
    <location>
        <begin position="33"/>
        <end position="96"/>
    </location>
</feature>
<dbReference type="RefSeq" id="WP_253888347.1">
    <property type="nucleotide sequence ID" value="NZ_BAAAVB010000005.1"/>
</dbReference>
<sequence length="116" mass="12475">MRREIAKRVAADLDGVAALSGGQLVDVVRRDGTCGWLATTGQTPEWTGDDRADRELVVPICGACPVQRECLEWDLRVHGYASGGVWGPLAEDERRAVFPVWSQRRDDAAGGVGGAL</sequence>
<evidence type="ECO:0000313" key="3">
    <source>
        <dbReference type="Proteomes" id="UP001205185"/>
    </source>
</evidence>
<dbReference type="InterPro" id="IPR034768">
    <property type="entry name" value="4FE4S_WBL"/>
</dbReference>
<dbReference type="EMBL" id="JAMTCO010000009">
    <property type="protein sequence ID" value="MCP2271402.1"/>
    <property type="molecule type" value="Genomic_DNA"/>
</dbReference>
<dbReference type="Pfam" id="PF02467">
    <property type="entry name" value="Whib"/>
    <property type="match status" value="1"/>
</dbReference>
<name>A0ABT1IFH8_9PSEU</name>
<evidence type="ECO:0000313" key="2">
    <source>
        <dbReference type="EMBL" id="MCP2271402.1"/>
    </source>
</evidence>
<protein>
    <submittedName>
        <fullName evidence="2">WhiB family transcriptional regulator, redox-sensing transcriptional regulator</fullName>
    </submittedName>
</protein>
<proteinExistence type="predicted"/>
<reference evidence="2 3" key="1">
    <citation type="submission" date="2022-06" db="EMBL/GenBank/DDBJ databases">
        <title>Genomic Encyclopedia of Archaeal and Bacterial Type Strains, Phase II (KMG-II): from individual species to whole genera.</title>
        <authorList>
            <person name="Goeker M."/>
        </authorList>
    </citation>
    <scope>NUCLEOTIDE SEQUENCE [LARGE SCALE GENOMIC DNA]</scope>
    <source>
        <strain evidence="2 3">DSM 44255</strain>
    </source>
</reference>
<organism evidence="2 3">
    <name type="scientific">Actinokineospora diospyrosa</name>
    <dbReference type="NCBI Taxonomy" id="103728"/>
    <lineage>
        <taxon>Bacteria</taxon>
        <taxon>Bacillati</taxon>
        <taxon>Actinomycetota</taxon>
        <taxon>Actinomycetes</taxon>
        <taxon>Pseudonocardiales</taxon>
        <taxon>Pseudonocardiaceae</taxon>
        <taxon>Actinokineospora</taxon>
    </lineage>
</organism>
<dbReference type="Proteomes" id="UP001205185">
    <property type="component" value="Unassembled WGS sequence"/>
</dbReference>
<comment type="caution">
    <text evidence="2">The sequence shown here is derived from an EMBL/GenBank/DDBJ whole genome shotgun (WGS) entry which is preliminary data.</text>
</comment>